<dbReference type="EMBL" id="BJNY01000016">
    <property type="protein sequence ID" value="GED07115.1"/>
    <property type="molecule type" value="Genomic_DNA"/>
</dbReference>
<organism evidence="2 3">
    <name type="scientific">Glutamicibacter uratoxydans</name>
    <name type="common">Arthrobacter uratoxydans</name>
    <dbReference type="NCBI Taxonomy" id="43667"/>
    <lineage>
        <taxon>Bacteria</taxon>
        <taxon>Bacillati</taxon>
        <taxon>Actinomycetota</taxon>
        <taxon>Actinomycetes</taxon>
        <taxon>Micrococcales</taxon>
        <taxon>Micrococcaceae</taxon>
        <taxon>Glutamicibacter</taxon>
    </lineage>
</organism>
<comment type="caution">
    <text evidence="2">The sequence shown here is derived from an EMBL/GenBank/DDBJ whole genome shotgun (WGS) entry which is preliminary data.</text>
</comment>
<dbReference type="InterPro" id="IPR051908">
    <property type="entry name" value="Ribosomal_N-acetyltransferase"/>
</dbReference>
<evidence type="ECO:0000313" key="2">
    <source>
        <dbReference type="EMBL" id="GED07115.1"/>
    </source>
</evidence>
<accession>A0A4Y4DU35</accession>
<dbReference type="Proteomes" id="UP000316612">
    <property type="component" value="Unassembled WGS sequence"/>
</dbReference>
<reference evidence="2 3" key="1">
    <citation type="submission" date="2019-06" db="EMBL/GenBank/DDBJ databases">
        <title>Whole genome shotgun sequence of Glutamicibacter uratoxydans NBRC 15515.</title>
        <authorList>
            <person name="Hosoyama A."/>
            <person name="Uohara A."/>
            <person name="Ohji S."/>
            <person name="Ichikawa N."/>
        </authorList>
    </citation>
    <scope>NUCLEOTIDE SEQUENCE [LARGE SCALE GENOMIC DNA]</scope>
    <source>
        <strain evidence="2 3">NBRC 15515</strain>
    </source>
</reference>
<evidence type="ECO:0000313" key="3">
    <source>
        <dbReference type="Proteomes" id="UP000316612"/>
    </source>
</evidence>
<dbReference type="InterPro" id="IPR000182">
    <property type="entry name" value="GNAT_dom"/>
</dbReference>
<keyword evidence="3" id="KW-1185">Reference proteome</keyword>
<gene>
    <name evidence="2" type="ORF">AUR04nite_26470</name>
</gene>
<dbReference type="PANTHER" id="PTHR43441">
    <property type="entry name" value="RIBOSOMAL-PROTEIN-SERINE ACETYLTRANSFERASE"/>
    <property type="match status" value="1"/>
</dbReference>
<sequence>MAGEVALRKLVDADIVKIESQFQCLEGAGESQWFGFWNTAKLRARLAQDQFIGAQDGALAIAFQDEIVGKVDWFTSTTWGRANTSACWEIAVGIFADYRGQGIGTTAQRLLVDYLFTHYPRHRIQATTAAENIAEQRVLESLGFTLEGTVRQAQWRGGAWHDQLLYSLLRDEWAAAEPAAP</sequence>
<protein>
    <recommendedName>
        <fullName evidence="1">N-acetyltransferase domain-containing protein</fullName>
    </recommendedName>
</protein>
<feature type="domain" description="N-acetyltransferase" evidence="1">
    <location>
        <begin position="5"/>
        <end position="171"/>
    </location>
</feature>
<dbReference type="RefSeq" id="WP_141365883.1">
    <property type="nucleotide sequence ID" value="NZ_BAAAJL010000010.1"/>
</dbReference>
<dbReference type="Pfam" id="PF13302">
    <property type="entry name" value="Acetyltransf_3"/>
    <property type="match status" value="1"/>
</dbReference>
<proteinExistence type="predicted"/>
<dbReference type="PROSITE" id="PS51186">
    <property type="entry name" value="GNAT"/>
    <property type="match status" value="1"/>
</dbReference>
<dbReference type="InterPro" id="IPR016181">
    <property type="entry name" value="Acyl_CoA_acyltransferase"/>
</dbReference>
<dbReference type="SUPFAM" id="SSF55729">
    <property type="entry name" value="Acyl-CoA N-acyltransferases (Nat)"/>
    <property type="match status" value="1"/>
</dbReference>
<dbReference type="OrthoDB" id="9132139at2"/>
<evidence type="ECO:0000259" key="1">
    <source>
        <dbReference type="PROSITE" id="PS51186"/>
    </source>
</evidence>
<dbReference type="GO" id="GO:1990189">
    <property type="term" value="F:protein N-terminal-serine acetyltransferase activity"/>
    <property type="evidence" value="ECO:0007669"/>
    <property type="project" value="TreeGrafter"/>
</dbReference>
<name>A0A4Y4DU35_GLUUR</name>
<dbReference type="GO" id="GO:0008999">
    <property type="term" value="F:protein-N-terminal-alanine acetyltransferase activity"/>
    <property type="evidence" value="ECO:0007669"/>
    <property type="project" value="TreeGrafter"/>
</dbReference>
<dbReference type="PANTHER" id="PTHR43441:SF11">
    <property type="entry name" value="RIBOSOMAL-PROTEIN-SERINE ACETYLTRANSFERASE"/>
    <property type="match status" value="1"/>
</dbReference>
<dbReference type="Gene3D" id="3.40.630.30">
    <property type="match status" value="1"/>
</dbReference>
<dbReference type="GO" id="GO:0005737">
    <property type="term" value="C:cytoplasm"/>
    <property type="evidence" value="ECO:0007669"/>
    <property type="project" value="TreeGrafter"/>
</dbReference>
<dbReference type="AlphaFoldDB" id="A0A4Y4DU35"/>